<reference evidence="4 5" key="1">
    <citation type="journal article" date="2009" name="Nature">
        <title>Evolution of pathogenicity and sexual reproduction in eight Candida genomes.</title>
        <authorList>
            <person name="Butler G."/>
            <person name="Rasmussen M.D."/>
            <person name="Lin M.F."/>
            <person name="Santos M.A."/>
            <person name="Sakthikumar S."/>
            <person name="Munro C.A."/>
            <person name="Rheinbay E."/>
            <person name="Grabherr M."/>
            <person name="Forche A."/>
            <person name="Reedy J.L."/>
            <person name="Agrafioti I."/>
            <person name="Arnaud M.B."/>
            <person name="Bates S."/>
            <person name="Brown A.J."/>
            <person name="Brunke S."/>
            <person name="Costanzo M.C."/>
            <person name="Fitzpatrick D.A."/>
            <person name="de Groot P.W."/>
            <person name="Harris D."/>
            <person name="Hoyer L.L."/>
            <person name="Hube B."/>
            <person name="Klis F.M."/>
            <person name="Kodira C."/>
            <person name="Lennard N."/>
            <person name="Logue M.E."/>
            <person name="Martin R."/>
            <person name="Neiman A.M."/>
            <person name="Nikolaou E."/>
            <person name="Quail M.A."/>
            <person name="Quinn J."/>
            <person name="Santos M.C."/>
            <person name="Schmitzberger F.F."/>
            <person name="Sherlock G."/>
            <person name="Shah P."/>
            <person name="Silverstein K.A."/>
            <person name="Skrzypek M.S."/>
            <person name="Soll D."/>
            <person name="Staggs R."/>
            <person name="Stansfield I."/>
            <person name="Stumpf M.P."/>
            <person name="Sudbery P.E."/>
            <person name="Srikantha T."/>
            <person name="Zeng Q."/>
            <person name="Berman J."/>
            <person name="Berriman M."/>
            <person name="Heitman J."/>
            <person name="Gow N.A."/>
            <person name="Lorenz M.C."/>
            <person name="Birren B.W."/>
            <person name="Kellis M."/>
            <person name="Cuomo C.A."/>
        </authorList>
    </citation>
    <scope>NUCLEOTIDE SEQUENCE [LARGE SCALE GENOMIC DNA]</scope>
    <source>
        <strain evidence="5">ATCC 11503 / BCRC 21390 / CBS 2605 / JCM 1781 / NBRC 1676 / NRRL YB-4239</strain>
    </source>
</reference>
<evidence type="ECO:0000313" key="4">
    <source>
        <dbReference type="EMBL" id="EDK46783.1"/>
    </source>
</evidence>
<dbReference type="STRING" id="379508.A5E5S5"/>
<dbReference type="KEGG" id="lel:PVL30_005707"/>
<dbReference type="eggNOG" id="KOG3272">
    <property type="taxonomic scope" value="Eukaryota"/>
</dbReference>
<dbReference type="OrthoDB" id="200398at2759"/>
<dbReference type="EMBL" id="CH981530">
    <property type="protein sequence ID" value="EDK46783.1"/>
    <property type="molecule type" value="Genomic_DNA"/>
</dbReference>
<dbReference type="HOGENOM" id="CLU_076656_0_0_1"/>
<dbReference type="InterPro" id="IPR008532">
    <property type="entry name" value="NFACT_RNA-bd"/>
</dbReference>
<dbReference type="Proteomes" id="UP000001996">
    <property type="component" value="Unassembled WGS sequence"/>
</dbReference>
<name>A5E5S5_LODEL</name>
<dbReference type="InParanoid" id="A5E5S5"/>
<protein>
    <recommendedName>
        <fullName evidence="3">NFACT RNA-binding domain-containing protein</fullName>
    </recommendedName>
</protein>
<comment type="similarity">
    <text evidence="1">Belongs to the CCDC25 family.</text>
</comment>
<evidence type="ECO:0000256" key="2">
    <source>
        <dbReference type="SAM" id="MobiDB-lite"/>
    </source>
</evidence>
<dbReference type="Pfam" id="PF05670">
    <property type="entry name" value="NFACT-R_1"/>
    <property type="match status" value="1"/>
</dbReference>
<accession>A5E5S5</accession>
<dbReference type="FunCoup" id="A5E5S5">
    <property type="interactions" value="526"/>
</dbReference>
<feature type="domain" description="NFACT RNA-binding" evidence="3">
    <location>
        <begin position="37"/>
        <end position="152"/>
    </location>
</feature>
<dbReference type="AlphaFoldDB" id="A5E5S5"/>
<evidence type="ECO:0000313" key="5">
    <source>
        <dbReference type="Proteomes" id="UP000001996"/>
    </source>
</evidence>
<sequence length="262" mass="30118">MVYYFLSKTKSLLLSNKKSSSPFSADEEDVEPQQTIEHTIFMGKDKFENDHLLKHSHPKNIWFHVDNLSSAHVYLQLTSEELCSNIPNSYPSNLSSFPSFHINETLLNQLAQLTKSNSIKGNKINNVTIIYTPVENLHHDGTMDVGTVSYKNPKLVRRVHVPKKENAILNALKKTQQEVSMDVFIADQESIKKQVKNMEKSGMLKQLDKWAMQEQEQRLEEEEEAKGRKKKGGRKLKGDPYADLFTEENVASSRGFDEDDFW</sequence>
<organism evidence="4 5">
    <name type="scientific">Lodderomyces elongisporus (strain ATCC 11503 / CBS 2605 / JCM 1781 / NBRC 1676 / NRRL YB-4239)</name>
    <name type="common">Yeast</name>
    <name type="synonym">Saccharomyces elongisporus</name>
    <dbReference type="NCBI Taxonomy" id="379508"/>
    <lineage>
        <taxon>Eukaryota</taxon>
        <taxon>Fungi</taxon>
        <taxon>Dikarya</taxon>
        <taxon>Ascomycota</taxon>
        <taxon>Saccharomycotina</taxon>
        <taxon>Pichiomycetes</taxon>
        <taxon>Debaryomycetaceae</taxon>
        <taxon>Candida/Lodderomyces clade</taxon>
        <taxon>Lodderomyces</taxon>
    </lineage>
</organism>
<dbReference type="PANTHER" id="PTHR13049">
    <property type="entry name" value="DUF814-RELATED"/>
    <property type="match status" value="1"/>
</dbReference>
<dbReference type="GeneID" id="5231168"/>
<proteinExistence type="inferred from homology"/>
<dbReference type="PANTHER" id="PTHR13049:SF2">
    <property type="entry name" value="COILED-COIL DOMAIN-CONTAINING PROTEIN 25"/>
    <property type="match status" value="1"/>
</dbReference>
<dbReference type="InterPro" id="IPR039730">
    <property type="entry name" value="Jlp2/Ccd25"/>
</dbReference>
<evidence type="ECO:0000256" key="1">
    <source>
        <dbReference type="ARBA" id="ARBA00008998"/>
    </source>
</evidence>
<feature type="region of interest" description="Disordered" evidence="2">
    <location>
        <begin position="213"/>
        <end position="244"/>
    </location>
</feature>
<dbReference type="VEuPathDB" id="FungiDB:LELG_04964"/>
<keyword evidence="5" id="KW-1185">Reference proteome</keyword>
<gene>
    <name evidence="4" type="ORF">LELG_04964</name>
</gene>
<evidence type="ECO:0000259" key="3">
    <source>
        <dbReference type="Pfam" id="PF05670"/>
    </source>
</evidence>